<proteinExistence type="inferred from homology"/>
<name>A0AA88UU76_9ASTE</name>
<evidence type="ECO:0000256" key="12">
    <source>
        <dbReference type="PIRSR" id="PIRSR602401-1"/>
    </source>
</evidence>
<comment type="caution">
    <text evidence="13">The sequence shown here is derived from an EMBL/GenBank/DDBJ whole genome shotgun (WGS) entry which is preliminary data.</text>
</comment>
<reference evidence="13" key="1">
    <citation type="submission" date="2022-12" db="EMBL/GenBank/DDBJ databases">
        <title>Draft genome assemblies for two species of Escallonia (Escalloniales).</title>
        <authorList>
            <person name="Chanderbali A."/>
            <person name="Dervinis C."/>
            <person name="Anghel I."/>
            <person name="Soltis D."/>
            <person name="Soltis P."/>
            <person name="Zapata F."/>
        </authorList>
    </citation>
    <scope>NUCLEOTIDE SEQUENCE</scope>
    <source>
        <strain evidence="13">UCBG92.1500</strain>
        <tissue evidence="13">Leaf</tissue>
    </source>
</reference>
<dbReference type="GO" id="GO:0005506">
    <property type="term" value="F:iron ion binding"/>
    <property type="evidence" value="ECO:0007669"/>
    <property type="project" value="InterPro"/>
</dbReference>
<evidence type="ECO:0000256" key="3">
    <source>
        <dbReference type="ARBA" id="ARBA00010617"/>
    </source>
</evidence>
<dbReference type="AlphaFoldDB" id="A0AA88UU76"/>
<dbReference type="GO" id="GO:0004497">
    <property type="term" value="F:monooxygenase activity"/>
    <property type="evidence" value="ECO:0007669"/>
    <property type="project" value="UniProtKB-KW"/>
</dbReference>
<evidence type="ECO:0000256" key="10">
    <source>
        <dbReference type="ARBA" id="ARBA00023033"/>
    </source>
</evidence>
<accession>A0AA88UU76</accession>
<evidence type="ECO:0000256" key="4">
    <source>
        <dbReference type="ARBA" id="ARBA00022617"/>
    </source>
</evidence>
<evidence type="ECO:0000256" key="5">
    <source>
        <dbReference type="ARBA" id="ARBA00022692"/>
    </source>
</evidence>
<comment type="cofactor">
    <cofactor evidence="1 12">
        <name>heme</name>
        <dbReference type="ChEBI" id="CHEBI:30413"/>
    </cofactor>
</comment>
<protein>
    <recommendedName>
        <fullName evidence="15">Cytochrome P450</fullName>
    </recommendedName>
</protein>
<dbReference type="PANTHER" id="PTHR47953">
    <property type="entry name" value="OS08G0105600 PROTEIN"/>
    <property type="match status" value="1"/>
</dbReference>
<dbReference type="InterPro" id="IPR002401">
    <property type="entry name" value="Cyt_P450_E_grp-I"/>
</dbReference>
<keyword evidence="10" id="KW-0503">Monooxygenase</keyword>
<dbReference type="InterPro" id="IPR052306">
    <property type="entry name" value="CYP450_71D"/>
</dbReference>
<evidence type="ECO:0000256" key="7">
    <source>
        <dbReference type="ARBA" id="ARBA00022989"/>
    </source>
</evidence>
<evidence type="ECO:0000313" key="14">
    <source>
        <dbReference type="Proteomes" id="UP001187471"/>
    </source>
</evidence>
<organism evidence="13 14">
    <name type="scientific">Escallonia rubra</name>
    <dbReference type="NCBI Taxonomy" id="112253"/>
    <lineage>
        <taxon>Eukaryota</taxon>
        <taxon>Viridiplantae</taxon>
        <taxon>Streptophyta</taxon>
        <taxon>Embryophyta</taxon>
        <taxon>Tracheophyta</taxon>
        <taxon>Spermatophyta</taxon>
        <taxon>Magnoliopsida</taxon>
        <taxon>eudicotyledons</taxon>
        <taxon>Gunneridae</taxon>
        <taxon>Pentapetalae</taxon>
        <taxon>asterids</taxon>
        <taxon>campanulids</taxon>
        <taxon>Escalloniales</taxon>
        <taxon>Escalloniaceae</taxon>
        <taxon>Escallonia</taxon>
    </lineage>
</organism>
<dbReference type="GO" id="GO:0016705">
    <property type="term" value="F:oxidoreductase activity, acting on paired donors, with incorporation or reduction of molecular oxygen"/>
    <property type="evidence" value="ECO:0007669"/>
    <property type="project" value="InterPro"/>
</dbReference>
<dbReference type="PANTHER" id="PTHR47953:SF19">
    <property type="entry name" value="OS06G0641600 PROTEIN"/>
    <property type="match status" value="1"/>
</dbReference>
<comment type="subcellular location">
    <subcellularLocation>
        <location evidence="2">Membrane</location>
        <topology evidence="2">Single-pass membrane protein</topology>
    </subcellularLocation>
</comment>
<keyword evidence="14" id="KW-1185">Reference proteome</keyword>
<keyword evidence="11" id="KW-0472">Membrane</keyword>
<keyword evidence="5" id="KW-0812">Transmembrane</keyword>
<dbReference type="EMBL" id="JAVXUO010000878">
    <property type="protein sequence ID" value="KAK2988412.1"/>
    <property type="molecule type" value="Genomic_DNA"/>
</dbReference>
<keyword evidence="8" id="KW-0560">Oxidoreductase</keyword>
<keyword evidence="9 12" id="KW-0408">Iron</keyword>
<feature type="binding site" description="axial binding residue" evidence="12">
    <location>
        <position position="66"/>
    </location>
    <ligand>
        <name>heme</name>
        <dbReference type="ChEBI" id="CHEBI:30413"/>
    </ligand>
    <ligandPart>
        <name>Fe</name>
        <dbReference type="ChEBI" id="CHEBI:18248"/>
    </ligandPart>
</feature>
<evidence type="ECO:0000256" key="2">
    <source>
        <dbReference type="ARBA" id="ARBA00004167"/>
    </source>
</evidence>
<keyword evidence="7" id="KW-1133">Transmembrane helix</keyword>
<evidence type="ECO:0000256" key="11">
    <source>
        <dbReference type="ARBA" id="ARBA00023136"/>
    </source>
</evidence>
<dbReference type="SUPFAM" id="SSF48264">
    <property type="entry name" value="Cytochrome P450"/>
    <property type="match status" value="1"/>
</dbReference>
<dbReference type="InterPro" id="IPR036396">
    <property type="entry name" value="Cyt_P450_sf"/>
</dbReference>
<dbReference type="Gene3D" id="1.10.630.10">
    <property type="entry name" value="Cytochrome P450"/>
    <property type="match status" value="1"/>
</dbReference>
<dbReference type="PRINTS" id="PR00463">
    <property type="entry name" value="EP450I"/>
</dbReference>
<dbReference type="Proteomes" id="UP001187471">
    <property type="component" value="Unassembled WGS sequence"/>
</dbReference>
<dbReference type="GO" id="GO:0016020">
    <property type="term" value="C:membrane"/>
    <property type="evidence" value="ECO:0007669"/>
    <property type="project" value="UniProtKB-SubCell"/>
</dbReference>
<evidence type="ECO:0000256" key="8">
    <source>
        <dbReference type="ARBA" id="ARBA00023002"/>
    </source>
</evidence>
<keyword evidence="6 12" id="KW-0479">Metal-binding</keyword>
<keyword evidence="4 12" id="KW-0349">Heme</keyword>
<dbReference type="Pfam" id="PF00067">
    <property type="entry name" value="p450"/>
    <property type="match status" value="1"/>
</dbReference>
<evidence type="ECO:0000313" key="13">
    <source>
        <dbReference type="EMBL" id="KAK2988412.1"/>
    </source>
</evidence>
<comment type="similarity">
    <text evidence="3">Belongs to the cytochrome P450 family.</text>
</comment>
<evidence type="ECO:0000256" key="1">
    <source>
        <dbReference type="ARBA" id="ARBA00001971"/>
    </source>
</evidence>
<evidence type="ECO:0008006" key="15">
    <source>
        <dbReference type="Google" id="ProtNLM"/>
    </source>
</evidence>
<dbReference type="GO" id="GO:0020037">
    <property type="term" value="F:heme binding"/>
    <property type="evidence" value="ECO:0007669"/>
    <property type="project" value="InterPro"/>
</dbReference>
<evidence type="ECO:0000256" key="9">
    <source>
        <dbReference type="ARBA" id="ARBA00023004"/>
    </source>
</evidence>
<gene>
    <name evidence="13" type="ORF">RJ640_007705</name>
</gene>
<dbReference type="InterPro" id="IPR001128">
    <property type="entry name" value="Cyt_P450"/>
</dbReference>
<sequence>MGTFQMGKYKIPTKARVIFNLWAIARDPKHWPNANCFKPERFYESCIDYKGTNFQYLKFGAGRRMCPSVAFGVANAELRLAQLLHHFDWKLPRGMKAEELSMTEGFGASVSRKDPLYLIVTPYR</sequence>
<evidence type="ECO:0000256" key="6">
    <source>
        <dbReference type="ARBA" id="ARBA00022723"/>
    </source>
</evidence>